<keyword evidence="2" id="KW-0687">Ribonucleoprotein</keyword>
<proteinExistence type="predicted"/>
<keyword evidence="4" id="KW-0472">Membrane</keyword>
<dbReference type="SUPFAM" id="SSF54189">
    <property type="entry name" value="Ribosomal proteins S24e, L23 and L15e"/>
    <property type="match status" value="1"/>
</dbReference>
<dbReference type="AlphaFoldDB" id="A0AAW0HT80"/>
<dbReference type="InterPro" id="IPR012678">
    <property type="entry name" value="Ribosomal_uL23/eL15/eS24_sf"/>
</dbReference>
<keyword evidence="4" id="KW-1133">Transmembrane helix</keyword>
<dbReference type="Proteomes" id="UP001488838">
    <property type="component" value="Unassembled WGS sequence"/>
</dbReference>
<evidence type="ECO:0000256" key="1">
    <source>
        <dbReference type="ARBA" id="ARBA00022980"/>
    </source>
</evidence>
<organism evidence="5 6">
    <name type="scientific">Myodes glareolus</name>
    <name type="common">Bank vole</name>
    <name type="synonym">Clethrionomys glareolus</name>
    <dbReference type="NCBI Taxonomy" id="447135"/>
    <lineage>
        <taxon>Eukaryota</taxon>
        <taxon>Metazoa</taxon>
        <taxon>Chordata</taxon>
        <taxon>Craniata</taxon>
        <taxon>Vertebrata</taxon>
        <taxon>Euteleostomi</taxon>
        <taxon>Mammalia</taxon>
        <taxon>Eutheria</taxon>
        <taxon>Euarchontoglires</taxon>
        <taxon>Glires</taxon>
        <taxon>Rodentia</taxon>
        <taxon>Myomorpha</taxon>
        <taxon>Muroidea</taxon>
        <taxon>Cricetidae</taxon>
        <taxon>Arvicolinae</taxon>
        <taxon>Myodes</taxon>
    </lineage>
</organism>
<feature type="transmembrane region" description="Helical" evidence="4">
    <location>
        <begin position="60"/>
        <end position="77"/>
    </location>
</feature>
<keyword evidence="6" id="KW-1185">Reference proteome</keyword>
<dbReference type="GO" id="GO:0022626">
    <property type="term" value="C:cytosolic ribosome"/>
    <property type="evidence" value="ECO:0007669"/>
    <property type="project" value="UniProtKB-ARBA"/>
</dbReference>
<evidence type="ECO:0000256" key="4">
    <source>
        <dbReference type="SAM" id="Phobius"/>
    </source>
</evidence>
<dbReference type="Gene3D" id="3.30.70.330">
    <property type="match status" value="1"/>
</dbReference>
<name>A0AAW0HT80_MYOGA</name>
<dbReference type="InterPro" id="IPR012677">
    <property type="entry name" value="Nucleotide-bd_a/b_plait_sf"/>
</dbReference>
<keyword evidence="4" id="KW-0812">Transmembrane</keyword>
<dbReference type="GO" id="GO:0044391">
    <property type="term" value="C:ribosomal subunit"/>
    <property type="evidence" value="ECO:0007669"/>
    <property type="project" value="UniProtKB-ARBA"/>
</dbReference>
<evidence type="ECO:0000256" key="2">
    <source>
        <dbReference type="ARBA" id="ARBA00023274"/>
    </source>
</evidence>
<dbReference type="GO" id="GO:0006412">
    <property type="term" value="P:translation"/>
    <property type="evidence" value="ECO:0007669"/>
    <property type="project" value="InterPro"/>
</dbReference>
<reference evidence="5 6" key="1">
    <citation type="journal article" date="2023" name="bioRxiv">
        <title>Conserved and derived expression patterns and positive selection on dental genes reveal complex evolutionary context of ever-growing rodent molars.</title>
        <authorList>
            <person name="Calamari Z.T."/>
            <person name="Song A."/>
            <person name="Cohen E."/>
            <person name="Akter M."/>
            <person name="Roy R.D."/>
            <person name="Hallikas O."/>
            <person name="Christensen M.M."/>
            <person name="Li P."/>
            <person name="Marangoni P."/>
            <person name="Jernvall J."/>
            <person name="Klein O.D."/>
        </authorList>
    </citation>
    <scope>NUCLEOTIDE SEQUENCE [LARGE SCALE GENOMIC DNA]</scope>
    <source>
        <strain evidence="5">V071</strain>
    </source>
</reference>
<protein>
    <submittedName>
        <fullName evidence="5">Uncharacterized protein</fullName>
    </submittedName>
</protein>
<evidence type="ECO:0000313" key="5">
    <source>
        <dbReference type="EMBL" id="KAK7805362.1"/>
    </source>
</evidence>
<gene>
    <name evidence="5" type="ORF">U0070_025569</name>
</gene>
<dbReference type="GO" id="GO:0003735">
    <property type="term" value="F:structural constituent of ribosome"/>
    <property type="evidence" value="ECO:0007669"/>
    <property type="project" value="InterPro"/>
</dbReference>
<evidence type="ECO:0000256" key="3">
    <source>
        <dbReference type="SAM" id="MobiDB-lite"/>
    </source>
</evidence>
<comment type="caution">
    <text evidence="5">The sequence shown here is derived from an EMBL/GenBank/DDBJ whole genome shotgun (WGS) entry which is preliminary data.</text>
</comment>
<sequence length="88" mass="10102">MPRNKKLGHHTSTNSPHHCVSHEEVDAEANKHQIKQAVKKLYDPVVAKVNILIRSVGEKVMFFWFLIMVLWVLSTKLESSKLSPTGYF</sequence>
<keyword evidence="1" id="KW-0689">Ribosomal protein</keyword>
<dbReference type="EMBL" id="JBBHLL010000343">
    <property type="protein sequence ID" value="KAK7805362.1"/>
    <property type="molecule type" value="Genomic_DNA"/>
</dbReference>
<feature type="region of interest" description="Disordered" evidence="3">
    <location>
        <begin position="1"/>
        <end position="25"/>
    </location>
</feature>
<accession>A0AAW0HT80</accession>
<evidence type="ECO:0000313" key="6">
    <source>
        <dbReference type="Proteomes" id="UP001488838"/>
    </source>
</evidence>